<evidence type="ECO:0000256" key="1">
    <source>
        <dbReference type="ARBA" id="ARBA00004370"/>
    </source>
</evidence>
<dbReference type="Gene3D" id="2.60.40.10">
    <property type="entry name" value="Immunoglobulins"/>
    <property type="match status" value="2"/>
</dbReference>
<proteinExistence type="predicted"/>
<evidence type="ECO:0000259" key="7">
    <source>
        <dbReference type="PROSITE" id="PS50835"/>
    </source>
</evidence>
<reference evidence="8" key="2">
    <citation type="submission" date="2025-08" db="UniProtKB">
        <authorList>
            <consortium name="Ensembl"/>
        </authorList>
    </citation>
    <scope>IDENTIFICATION</scope>
</reference>
<evidence type="ECO:0000256" key="2">
    <source>
        <dbReference type="ARBA" id="ARBA00022692"/>
    </source>
</evidence>
<dbReference type="Proteomes" id="UP000007635">
    <property type="component" value="Chromosome VI"/>
</dbReference>
<keyword evidence="9" id="KW-1185">Reference proteome</keyword>
<feature type="chain" id="PRO_5042835698" description="Ig-like domain-containing protein" evidence="6">
    <location>
        <begin position="20"/>
        <end position="357"/>
    </location>
</feature>
<keyword evidence="6" id="KW-0732">Signal</keyword>
<dbReference type="PROSITE" id="PS50835">
    <property type="entry name" value="IG_LIKE"/>
    <property type="match status" value="1"/>
</dbReference>
<feature type="domain" description="Ig-like" evidence="7">
    <location>
        <begin position="137"/>
        <end position="214"/>
    </location>
</feature>
<feature type="region of interest" description="Disordered" evidence="4">
    <location>
        <begin position="293"/>
        <end position="321"/>
    </location>
</feature>
<organism evidence="8 9">
    <name type="scientific">Gasterosteus aculeatus aculeatus</name>
    <name type="common">three-spined stickleback</name>
    <dbReference type="NCBI Taxonomy" id="481459"/>
    <lineage>
        <taxon>Eukaryota</taxon>
        <taxon>Metazoa</taxon>
        <taxon>Chordata</taxon>
        <taxon>Craniata</taxon>
        <taxon>Vertebrata</taxon>
        <taxon>Euteleostomi</taxon>
        <taxon>Actinopterygii</taxon>
        <taxon>Neopterygii</taxon>
        <taxon>Teleostei</taxon>
        <taxon>Neoteleostei</taxon>
        <taxon>Acanthomorphata</taxon>
        <taxon>Eupercaria</taxon>
        <taxon>Perciformes</taxon>
        <taxon>Cottioidei</taxon>
        <taxon>Gasterosteales</taxon>
        <taxon>Gasterosteidae</taxon>
        <taxon>Gasterosteus</taxon>
    </lineage>
</organism>
<evidence type="ECO:0000256" key="6">
    <source>
        <dbReference type="SAM" id="SignalP"/>
    </source>
</evidence>
<dbReference type="InterPro" id="IPR007110">
    <property type="entry name" value="Ig-like_dom"/>
</dbReference>
<dbReference type="InterPro" id="IPR013106">
    <property type="entry name" value="Ig_V-set"/>
</dbReference>
<evidence type="ECO:0000256" key="3">
    <source>
        <dbReference type="ARBA" id="ARBA00023136"/>
    </source>
</evidence>
<evidence type="ECO:0000313" key="9">
    <source>
        <dbReference type="Proteomes" id="UP000007635"/>
    </source>
</evidence>
<keyword evidence="3 5" id="KW-0472">Membrane</keyword>
<dbReference type="GO" id="GO:0005886">
    <property type="term" value="C:plasma membrane"/>
    <property type="evidence" value="ECO:0007669"/>
    <property type="project" value="TreeGrafter"/>
</dbReference>
<keyword evidence="2 5" id="KW-0812">Transmembrane</keyword>
<evidence type="ECO:0000313" key="8">
    <source>
        <dbReference type="Ensembl" id="ENSGACP00000035330.1"/>
    </source>
</evidence>
<dbReference type="InterPro" id="IPR013783">
    <property type="entry name" value="Ig-like_fold"/>
</dbReference>
<accession>A0AAQ4P941</accession>
<dbReference type="PANTHER" id="PTHR11860">
    <property type="entry name" value="POLYMERIC-IMMUNOGLOBULIN RECEPTOR"/>
    <property type="match status" value="1"/>
</dbReference>
<protein>
    <recommendedName>
        <fullName evidence="7">Ig-like domain-containing protein</fullName>
    </recommendedName>
</protein>
<evidence type="ECO:0000256" key="5">
    <source>
        <dbReference type="SAM" id="Phobius"/>
    </source>
</evidence>
<name>A0AAQ4P941_GASAC</name>
<reference evidence="8 9" key="1">
    <citation type="journal article" date="2021" name="G3 (Bethesda)">
        <title>Improved contiguity of the threespine stickleback genome using long-read sequencing.</title>
        <authorList>
            <person name="Nath S."/>
            <person name="Shaw D.E."/>
            <person name="White M.A."/>
        </authorList>
    </citation>
    <scope>NUCLEOTIDE SEQUENCE [LARGE SCALE GENOMIC DNA]</scope>
    <source>
        <strain evidence="8 9">Lake Benthic</strain>
    </source>
</reference>
<dbReference type="SUPFAM" id="SSF48726">
    <property type="entry name" value="Immunoglobulin"/>
    <property type="match status" value="2"/>
</dbReference>
<feature type="signal peptide" evidence="6">
    <location>
        <begin position="1"/>
        <end position="19"/>
    </location>
</feature>
<dbReference type="InterPro" id="IPR050671">
    <property type="entry name" value="CD300_family_receptors"/>
</dbReference>
<sequence>MDVPLRVLLILAGLTGIHSIRVSEVSVKAGGSISIPCLYSSQYTNHVKYLCKGYDWNTCTYQVKTNQKNSTKFSISDDKIQKIFTVTVNELTNDNSHYWCAVEINDGADEREYFHLSVTTGTRSLYVDNQEKTAFLGGDVTIKCHHQSNPGEMRWCRMGSSCVTQPSGSIDGTEVTIDTNVRNVFSVTMRGLKTESSGWYLCVSGNLQFPVRLTVTEQPNTKAPLQETTHTENLSTFLPTTTRTTVQKGQNRSASFGRTETLILTSVLIFTLMVALFFWIMLKRHKQNKSASSAMKEAEEEVTYSVVKPRRKPSSQRSYVEQDADVTYSTVVSVRQQRAQNVEADEENVTYSTLALD</sequence>
<dbReference type="Ensembl" id="ENSGACT00000086106.1">
    <property type="protein sequence ID" value="ENSGACP00000035330.1"/>
    <property type="gene ID" value="ENSGACG00000032683.1"/>
</dbReference>
<dbReference type="InterPro" id="IPR003599">
    <property type="entry name" value="Ig_sub"/>
</dbReference>
<comment type="subcellular location">
    <subcellularLocation>
        <location evidence="1">Membrane</location>
    </subcellularLocation>
</comment>
<dbReference type="PANTHER" id="PTHR11860:SF118">
    <property type="entry name" value="CMRF35-LIKE MOLECULE 3-RELATED"/>
    <property type="match status" value="1"/>
</dbReference>
<dbReference type="InterPro" id="IPR036179">
    <property type="entry name" value="Ig-like_dom_sf"/>
</dbReference>
<reference evidence="8" key="3">
    <citation type="submission" date="2025-09" db="UniProtKB">
        <authorList>
            <consortium name="Ensembl"/>
        </authorList>
    </citation>
    <scope>IDENTIFICATION</scope>
</reference>
<dbReference type="AlphaFoldDB" id="A0AAQ4P941"/>
<dbReference type="GO" id="GO:0004888">
    <property type="term" value="F:transmembrane signaling receptor activity"/>
    <property type="evidence" value="ECO:0007669"/>
    <property type="project" value="TreeGrafter"/>
</dbReference>
<feature type="transmembrane region" description="Helical" evidence="5">
    <location>
        <begin position="262"/>
        <end position="282"/>
    </location>
</feature>
<dbReference type="SMART" id="SM00409">
    <property type="entry name" value="IG"/>
    <property type="match status" value="2"/>
</dbReference>
<evidence type="ECO:0000256" key="4">
    <source>
        <dbReference type="SAM" id="MobiDB-lite"/>
    </source>
</evidence>
<dbReference type="Pfam" id="PF07686">
    <property type="entry name" value="V-set"/>
    <property type="match status" value="1"/>
</dbReference>
<dbReference type="GeneTree" id="ENSGT00950000182977"/>
<keyword evidence="5" id="KW-1133">Transmembrane helix</keyword>